<dbReference type="Proteomes" id="UP000282613">
    <property type="component" value="Unassembled WGS sequence"/>
</dbReference>
<reference evidence="2 3" key="2">
    <citation type="submission" date="2018-11" db="EMBL/GenBank/DDBJ databases">
        <authorList>
            <consortium name="Pathogen Informatics"/>
        </authorList>
    </citation>
    <scope>NUCLEOTIDE SEQUENCE [LARGE SCALE GENOMIC DNA]</scope>
</reference>
<evidence type="ECO:0000256" key="1">
    <source>
        <dbReference type="SAM" id="MobiDB-lite"/>
    </source>
</evidence>
<gene>
    <name evidence="2" type="ORF">TASK_LOCUS2244</name>
</gene>
<evidence type="ECO:0000313" key="3">
    <source>
        <dbReference type="Proteomes" id="UP000282613"/>
    </source>
</evidence>
<feature type="compositionally biased region" description="Basic and acidic residues" evidence="1">
    <location>
        <begin position="57"/>
        <end position="75"/>
    </location>
</feature>
<evidence type="ECO:0000313" key="4">
    <source>
        <dbReference type="WBParaSite" id="TASK_0000224301-mRNA-1"/>
    </source>
</evidence>
<dbReference type="AlphaFoldDB" id="A0A0R3VXU9"/>
<proteinExistence type="predicted"/>
<organism evidence="4">
    <name type="scientific">Taenia asiatica</name>
    <name type="common">Asian tapeworm</name>
    <dbReference type="NCBI Taxonomy" id="60517"/>
    <lineage>
        <taxon>Eukaryota</taxon>
        <taxon>Metazoa</taxon>
        <taxon>Spiralia</taxon>
        <taxon>Lophotrochozoa</taxon>
        <taxon>Platyhelminthes</taxon>
        <taxon>Cestoda</taxon>
        <taxon>Eucestoda</taxon>
        <taxon>Cyclophyllidea</taxon>
        <taxon>Taeniidae</taxon>
        <taxon>Taenia</taxon>
    </lineage>
</organism>
<feature type="region of interest" description="Disordered" evidence="1">
    <location>
        <begin position="49"/>
        <end position="81"/>
    </location>
</feature>
<name>A0A0R3VXU9_TAEAS</name>
<sequence length="81" mass="9153">MALQTGILADIGDGYESGFKLCLDSYIYSVSIPKMVLFDLLQVLLHEGPQKRRKDKHLITDRDAMEDTDGMDRLRPNGTPE</sequence>
<protein>
    <submittedName>
        <fullName evidence="2 4">Uncharacterized protein</fullName>
    </submittedName>
</protein>
<keyword evidence="3" id="KW-1185">Reference proteome</keyword>
<reference evidence="4" key="1">
    <citation type="submission" date="2017-02" db="UniProtKB">
        <authorList>
            <consortium name="WormBaseParasite"/>
        </authorList>
    </citation>
    <scope>IDENTIFICATION</scope>
</reference>
<accession>A0A0R3VXU9</accession>
<evidence type="ECO:0000313" key="2">
    <source>
        <dbReference type="EMBL" id="VDK24642.1"/>
    </source>
</evidence>
<dbReference type="WBParaSite" id="TASK_0000224301-mRNA-1">
    <property type="protein sequence ID" value="TASK_0000224301-mRNA-1"/>
    <property type="gene ID" value="TASK_0000224301"/>
</dbReference>
<dbReference type="EMBL" id="UYRS01001270">
    <property type="protein sequence ID" value="VDK24642.1"/>
    <property type="molecule type" value="Genomic_DNA"/>
</dbReference>